<dbReference type="InterPro" id="IPR032466">
    <property type="entry name" value="Metal_Hydrolase"/>
</dbReference>
<evidence type="ECO:0000256" key="4">
    <source>
        <dbReference type="ARBA" id="ARBA00022723"/>
    </source>
</evidence>
<organism evidence="9 10">
    <name type="scientific">Sporothrix eucalyptigena</name>
    <dbReference type="NCBI Taxonomy" id="1812306"/>
    <lineage>
        <taxon>Eukaryota</taxon>
        <taxon>Fungi</taxon>
        <taxon>Dikarya</taxon>
        <taxon>Ascomycota</taxon>
        <taxon>Pezizomycotina</taxon>
        <taxon>Sordariomycetes</taxon>
        <taxon>Sordariomycetidae</taxon>
        <taxon>Ophiostomatales</taxon>
        <taxon>Ophiostomataceae</taxon>
        <taxon>Sporothrix</taxon>
    </lineage>
</organism>
<comment type="caution">
    <text evidence="9">The sequence shown here is derived from an EMBL/GenBank/DDBJ whole genome shotgun (WGS) entry which is preliminary data.</text>
</comment>
<keyword evidence="6" id="KW-0862">Zinc</keyword>
<dbReference type="GO" id="GO:0004151">
    <property type="term" value="F:dihydroorotase activity"/>
    <property type="evidence" value="ECO:0007669"/>
    <property type="project" value="UniProtKB-EC"/>
</dbReference>
<gene>
    <name evidence="9" type="primary">URA4</name>
    <name evidence="9" type="ORF">SEUCBS140593_007162</name>
</gene>
<dbReference type="SUPFAM" id="SSF51556">
    <property type="entry name" value="Metallo-dependent hydrolases"/>
    <property type="match status" value="1"/>
</dbReference>
<evidence type="ECO:0000256" key="7">
    <source>
        <dbReference type="ARBA" id="ARBA00022975"/>
    </source>
</evidence>
<dbReference type="Pfam" id="PF04909">
    <property type="entry name" value="Amidohydro_2"/>
    <property type="match status" value="1"/>
</dbReference>
<evidence type="ECO:0000256" key="5">
    <source>
        <dbReference type="ARBA" id="ARBA00022801"/>
    </source>
</evidence>
<keyword evidence="7" id="KW-0665">Pyrimidine biosynthesis</keyword>
<dbReference type="NCBIfam" id="TIGR00856">
    <property type="entry name" value="pyrC_dimer"/>
    <property type="match status" value="1"/>
</dbReference>
<evidence type="ECO:0000256" key="2">
    <source>
        <dbReference type="ARBA" id="ARBA00005631"/>
    </source>
</evidence>
<accession>A0ABP0CBI6</accession>
<sequence length="395" mass="42775">MLKSALRLPSVLLRSQQTPSPATTTIHQQLRNMHLKTVQRIELPPVADMHVHMRQGDLMKLVAPTVVQGGVDTAFVMPNLVPPLTTVDRVLEYKKDLEATAPGVNFLMSLFLHPTITPEVIAQASAAGIAGVKLYPQGVTTNSDAGVADMKAFYETFAAMEKHDMVLNIHGEVLEALAPPGTTLEEAFLPTLKSLHERFPKLRIILEHCSTAAAVEAVKACGPTVAATITAHHLYLTETDACCNPFAFCKPIPKKPTDRDVLVRTVAEGNPKFFFGTDSAPHLLSTKTGAEPGKAPAGVFTQPFATQLVLLGLQDGIDRGVISEDTINEEVLANFLTHYGRRFYKLPVSNGTNKKIVLERKGDKIPTSVRSADGSVEVGNSRAGDEVFTLTWVEA</sequence>
<evidence type="ECO:0000256" key="3">
    <source>
        <dbReference type="ARBA" id="ARBA00012860"/>
    </source>
</evidence>
<name>A0ABP0CBI6_9PEZI</name>
<dbReference type="PANTHER" id="PTHR43137:SF1">
    <property type="entry name" value="DIHYDROOROTASE"/>
    <property type="match status" value="1"/>
</dbReference>
<evidence type="ECO:0000259" key="8">
    <source>
        <dbReference type="Pfam" id="PF04909"/>
    </source>
</evidence>
<proteinExistence type="inferred from homology"/>
<evidence type="ECO:0000256" key="1">
    <source>
        <dbReference type="ARBA" id="ARBA00004880"/>
    </source>
</evidence>
<dbReference type="Proteomes" id="UP001642482">
    <property type="component" value="Unassembled WGS sequence"/>
</dbReference>
<reference evidence="9 10" key="1">
    <citation type="submission" date="2024-01" db="EMBL/GenBank/DDBJ databases">
        <authorList>
            <person name="Allen C."/>
            <person name="Tagirdzhanova G."/>
        </authorList>
    </citation>
    <scope>NUCLEOTIDE SEQUENCE [LARGE SCALE GENOMIC DNA]</scope>
</reference>
<dbReference type="InterPro" id="IPR002195">
    <property type="entry name" value="Dihydroorotase_CS"/>
</dbReference>
<dbReference type="PIRSF" id="PIRSF001237">
    <property type="entry name" value="DHOdimr"/>
    <property type="match status" value="1"/>
</dbReference>
<dbReference type="InterPro" id="IPR006680">
    <property type="entry name" value="Amidohydro-rel"/>
</dbReference>
<comment type="similarity">
    <text evidence="2">Belongs to the metallo-dependent hydrolases superfamily. DHOase family. Class II DHOase subfamily.</text>
</comment>
<evidence type="ECO:0000256" key="6">
    <source>
        <dbReference type="ARBA" id="ARBA00022833"/>
    </source>
</evidence>
<dbReference type="EMBL" id="CAWUHD010000084">
    <property type="protein sequence ID" value="CAK7229188.1"/>
    <property type="molecule type" value="Genomic_DNA"/>
</dbReference>
<dbReference type="PROSITE" id="PS00483">
    <property type="entry name" value="DIHYDROOROTASE_2"/>
    <property type="match status" value="1"/>
</dbReference>
<evidence type="ECO:0000313" key="10">
    <source>
        <dbReference type="Proteomes" id="UP001642482"/>
    </source>
</evidence>
<dbReference type="EC" id="3.5.2.3" evidence="3"/>
<keyword evidence="4" id="KW-0479">Metal-binding</keyword>
<feature type="domain" description="Amidohydrolase-related" evidence="8">
    <location>
        <begin position="113"/>
        <end position="213"/>
    </location>
</feature>
<dbReference type="InterPro" id="IPR004721">
    <property type="entry name" value="DHOdimr"/>
</dbReference>
<evidence type="ECO:0000313" key="9">
    <source>
        <dbReference type="EMBL" id="CAK7229188.1"/>
    </source>
</evidence>
<keyword evidence="5 9" id="KW-0378">Hydrolase</keyword>
<dbReference type="PANTHER" id="PTHR43137">
    <property type="entry name" value="DIHYDROOROTASE"/>
    <property type="match status" value="1"/>
</dbReference>
<comment type="pathway">
    <text evidence="1">Pyrimidine metabolism; UMP biosynthesis via de novo pathway; (S)-dihydroorotate from bicarbonate: step 3/3.</text>
</comment>
<keyword evidence="10" id="KW-1185">Reference proteome</keyword>
<protein>
    <recommendedName>
        <fullName evidence="3">dihydroorotase</fullName>
        <ecNumber evidence="3">3.5.2.3</ecNumber>
    </recommendedName>
</protein>
<dbReference type="Gene3D" id="3.20.20.140">
    <property type="entry name" value="Metal-dependent hydrolases"/>
    <property type="match status" value="1"/>
</dbReference>